<proteinExistence type="predicted"/>
<dbReference type="EMBL" id="CP053452">
    <property type="protein sequence ID" value="QJW98468.1"/>
    <property type="molecule type" value="Genomic_DNA"/>
</dbReference>
<reference evidence="2" key="1">
    <citation type="submission" date="2020-05" db="EMBL/GenBank/DDBJ databases">
        <title>Frigoriglobus tundricola gen. nov., sp. nov., a psychrotolerant cellulolytic planctomycete of the family Gemmataceae with two divergent copies of 16S rRNA gene.</title>
        <authorList>
            <person name="Kulichevskaya I.S."/>
            <person name="Ivanova A.A."/>
            <person name="Naumoff D.G."/>
            <person name="Beletsky A.V."/>
            <person name="Rijpstra W.I.C."/>
            <person name="Sinninghe Damste J.S."/>
            <person name="Mardanov A.V."/>
            <person name="Ravin N.V."/>
            <person name="Dedysh S.N."/>
        </authorList>
    </citation>
    <scope>NUCLEOTIDE SEQUENCE [LARGE SCALE GENOMIC DNA]</scope>
    <source>
        <strain evidence="2">PL17</strain>
    </source>
</reference>
<sequence length="68" mass="7364">MGDQVWQVPQEQFVAAWNGAESLADASVRVKELAGVYVPGWALMVRAMSLRKEGVVLKALVRATPLPA</sequence>
<organism evidence="1 2">
    <name type="scientific">Frigoriglobus tundricola</name>
    <dbReference type="NCBI Taxonomy" id="2774151"/>
    <lineage>
        <taxon>Bacteria</taxon>
        <taxon>Pseudomonadati</taxon>
        <taxon>Planctomycetota</taxon>
        <taxon>Planctomycetia</taxon>
        <taxon>Gemmatales</taxon>
        <taxon>Gemmataceae</taxon>
        <taxon>Frigoriglobus</taxon>
    </lineage>
</organism>
<keyword evidence="2" id="KW-1185">Reference proteome</keyword>
<dbReference type="Proteomes" id="UP000503447">
    <property type="component" value="Chromosome"/>
</dbReference>
<evidence type="ECO:0000313" key="2">
    <source>
        <dbReference type="Proteomes" id="UP000503447"/>
    </source>
</evidence>
<dbReference type="KEGG" id="ftj:FTUN_6058"/>
<dbReference type="AlphaFoldDB" id="A0A6M5YX17"/>
<protein>
    <submittedName>
        <fullName evidence="1">Uncharacterized protein</fullName>
    </submittedName>
</protein>
<accession>A0A6M5YX17</accession>
<evidence type="ECO:0000313" key="1">
    <source>
        <dbReference type="EMBL" id="QJW98468.1"/>
    </source>
</evidence>
<dbReference type="RefSeq" id="WP_171473643.1">
    <property type="nucleotide sequence ID" value="NZ_CP053452.2"/>
</dbReference>
<name>A0A6M5YX17_9BACT</name>
<gene>
    <name evidence="1" type="ORF">FTUN_6058</name>
</gene>